<dbReference type="Proteomes" id="UP001303115">
    <property type="component" value="Unassembled WGS sequence"/>
</dbReference>
<dbReference type="GO" id="GO:0008171">
    <property type="term" value="F:O-methyltransferase activity"/>
    <property type="evidence" value="ECO:0007669"/>
    <property type="project" value="InterPro"/>
</dbReference>
<keyword evidence="3" id="KW-0949">S-adenosyl-L-methionine</keyword>
<dbReference type="InterPro" id="IPR029063">
    <property type="entry name" value="SAM-dependent_MTases_sf"/>
</dbReference>
<organism evidence="5 6">
    <name type="scientific">Parachaetomium inaequale</name>
    <dbReference type="NCBI Taxonomy" id="2588326"/>
    <lineage>
        <taxon>Eukaryota</taxon>
        <taxon>Fungi</taxon>
        <taxon>Dikarya</taxon>
        <taxon>Ascomycota</taxon>
        <taxon>Pezizomycotina</taxon>
        <taxon>Sordariomycetes</taxon>
        <taxon>Sordariomycetidae</taxon>
        <taxon>Sordariales</taxon>
        <taxon>Chaetomiaceae</taxon>
        <taxon>Parachaetomium</taxon>
    </lineage>
</organism>
<keyword evidence="6" id="KW-1185">Reference proteome</keyword>
<dbReference type="SUPFAM" id="SSF46785">
    <property type="entry name" value="Winged helix' DNA-binding domain"/>
    <property type="match status" value="1"/>
</dbReference>
<accession>A0AAN6SMY4</accession>
<gene>
    <name evidence="5" type="ORF">C8A01DRAFT_49843</name>
</gene>
<evidence type="ECO:0000256" key="3">
    <source>
        <dbReference type="ARBA" id="ARBA00022691"/>
    </source>
</evidence>
<protein>
    <submittedName>
        <fullName evidence="5">Demethylsterigmatocystin 6-O-methyltransferase</fullName>
    </submittedName>
</protein>
<dbReference type="InterPro" id="IPR016461">
    <property type="entry name" value="COMT-like"/>
</dbReference>
<dbReference type="PANTHER" id="PTHR43712:SF17">
    <property type="entry name" value="O-METHYLTRANSFERASE"/>
    <property type="match status" value="1"/>
</dbReference>
<reference evidence="6" key="1">
    <citation type="journal article" date="2023" name="Mol. Phylogenet. Evol.">
        <title>Genome-scale phylogeny and comparative genomics of the fungal order Sordariales.</title>
        <authorList>
            <person name="Hensen N."/>
            <person name="Bonometti L."/>
            <person name="Westerberg I."/>
            <person name="Brannstrom I.O."/>
            <person name="Guillou S."/>
            <person name="Cros-Aarteil S."/>
            <person name="Calhoun S."/>
            <person name="Haridas S."/>
            <person name="Kuo A."/>
            <person name="Mondo S."/>
            <person name="Pangilinan J."/>
            <person name="Riley R."/>
            <person name="LaButti K."/>
            <person name="Andreopoulos B."/>
            <person name="Lipzen A."/>
            <person name="Chen C."/>
            <person name="Yan M."/>
            <person name="Daum C."/>
            <person name="Ng V."/>
            <person name="Clum A."/>
            <person name="Steindorff A."/>
            <person name="Ohm R.A."/>
            <person name="Martin F."/>
            <person name="Silar P."/>
            <person name="Natvig D.O."/>
            <person name="Lalanne C."/>
            <person name="Gautier V."/>
            <person name="Ament-Velasquez S.L."/>
            <person name="Kruys A."/>
            <person name="Hutchinson M.I."/>
            <person name="Powell A.J."/>
            <person name="Barry K."/>
            <person name="Miller A.N."/>
            <person name="Grigoriev I.V."/>
            <person name="Debuchy R."/>
            <person name="Gladieux P."/>
            <person name="Hiltunen Thoren M."/>
            <person name="Johannesson H."/>
        </authorList>
    </citation>
    <scope>NUCLEOTIDE SEQUENCE [LARGE SCALE GENOMIC DNA]</scope>
    <source>
        <strain evidence="6">CBS 284.82</strain>
    </source>
</reference>
<dbReference type="InterPro" id="IPR036388">
    <property type="entry name" value="WH-like_DNA-bd_sf"/>
</dbReference>
<feature type="domain" description="O-methyltransferase C-terminal" evidence="4">
    <location>
        <begin position="260"/>
        <end position="405"/>
    </location>
</feature>
<proteinExistence type="predicted"/>
<evidence type="ECO:0000313" key="5">
    <source>
        <dbReference type="EMBL" id="KAK4033599.1"/>
    </source>
</evidence>
<evidence type="ECO:0000259" key="4">
    <source>
        <dbReference type="Pfam" id="PF00891"/>
    </source>
</evidence>
<name>A0AAN6SMY4_9PEZI</name>
<dbReference type="PANTHER" id="PTHR43712">
    <property type="entry name" value="PUTATIVE (AFU_ORTHOLOGUE AFUA_4G14580)-RELATED"/>
    <property type="match status" value="1"/>
</dbReference>
<sequence>MTILTNGVTNGKLCKEPVDISVALRPNDPERVPSLIEDISVAGNALNHDESAGRLRLLEKARDLVRALETPRETMIKHLWAQPSCLMALTIGVNTGLFHLLAKDGGCAKKADDMAKTLGIQPALLCRLLRHVAAMGYIVEVAADEYKPTNFAKSLTIPSIGDGYPCVLGGCLPALVSTPPWLADHQWQAPNDVANGPYQAAHSTPLNFFEWLQAHPPYGMQFNHHMGGYRQGRPSWMDPDFYPVQDRLITGMDTASPDSALLVDIGGGLGHDLDEFRRKHPTAPGRLILQDLAIVADQIRPGALHASVEVMAYDFHTEQPVVGARAYYMHSVLHDWPDEVCGSILARVAKAMRPGYSRLLINENVIPGTGADWQATALDLMVLSLLSARERTEADWRRLLGGAGLRVVGIWSTDKQNGVESLIECELA</sequence>
<dbReference type="PROSITE" id="PS51683">
    <property type="entry name" value="SAM_OMT_II"/>
    <property type="match status" value="1"/>
</dbReference>
<dbReference type="GO" id="GO:0032259">
    <property type="term" value="P:methylation"/>
    <property type="evidence" value="ECO:0007669"/>
    <property type="project" value="UniProtKB-KW"/>
</dbReference>
<dbReference type="Pfam" id="PF00891">
    <property type="entry name" value="Methyltransf_2"/>
    <property type="match status" value="1"/>
</dbReference>
<dbReference type="InterPro" id="IPR001077">
    <property type="entry name" value="COMT_C"/>
</dbReference>
<dbReference type="AlphaFoldDB" id="A0AAN6SMY4"/>
<dbReference type="Gene3D" id="1.10.10.10">
    <property type="entry name" value="Winged helix-like DNA-binding domain superfamily/Winged helix DNA-binding domain"/>
    <property type="match status" value="1"/>
</dbReference>
<dbReference type="SUPFAM" id="SSF53335">
    <property type="entry name" value="S-adenosyl-L-methionine-dependent methyltransferases"/>
    <property type="match status" value="1"/>
</dbReference>
<dbReference type="Gene3D" id="3.40.50.150">
    <property type="entry name" value="Vaccinia Virus protein VP39"/>
    <property type="match status" value="1"/>
</dbReference>
<keyword evidence="1" id="KW-0489">Methyltransferase</keyword>
<evidence type="ECO:0000313" key="6">
    <source>
        <dbReference type="Proteomes" id="UP001303115"/>
    </source>
</evidence>
<dbReference type="InterPro" id="IPR036390">
    <property type="entry name" value="WH_DNA-bd_sf"/>
</dbReference>
<evidence type="ECO:0000256" key="2">
    <source>
        <dbReference type="ARBA" id="ARBA00022679"/>
    </source>
</evidence>
<keyword evidence="2" id="KW-0808">Transferase</keyword>
<comment type="caution">
    <text evidence="5">The sequence shown here is derived from an EMBL/GenBank/DDBJ whole genome shotgun (WGS) entry which is preliminary data.</text>
</comment>
<dbReference type="EMBL" id="MU854520">
    <property type="protein sequence ID" value="KAK4033599.1"/>
    <property type="molecule type" value="Genomic_DNA"/>
</dbReference>
<evidence type="ECO:0000256" key="1">
    <source>
        <dbReference type="ARBA" id="ARBA00022603"/>
    </source>
</evidence>